<dbReference type="InterPro" id="IPR027417">
    <property type="entry name" value="P-loop_NTPase"/>
</dbReference>
<dbReference type="AlphaFoldDB" id="A0A1Q9AKS3"/>
<evidence type="ECO:0008006" key="5">
    <source>
        <dbReference type="Google" id="ProtNLM"/>
    </source>
</evidence>
<accession>A0A1Q9AKS3</accession>
<evidence type="ECO:0000313" key="3">
    <source>
        <dbReference type="Proteomes" id="UP000186143"/>
    </source>
</evidence>
<dbReference type="NCBIfam" id="NF006571">
    <property type="entry name" value="PRK09087.1"/>
    <property type="match status" value="1"/>
</dbReference>
<reference evidence="2" key="2">
    <citation type="submission" date="2016-12" db="EMBL/GenBank/DDBJ databases">
        <authorList>
            <person name="Zhang X."/>
            <person name="Zhao J."/>
        </authorList>
    </citation>
    <scope>NUCLEOTIDE SEQUENCE</scope>
    <source>
        <strain evidence="2">RD15</strain>
    </source>
</reference>
<dbReference type="EMBL" id="MSPX01000012">
    <property type="protein sequence ID" value="OQP85731.1"/>
    <property type="molecule type" value="Genomic_DNA"/>
</dbReference>
<dbReference type="RefSeq" id="WP_075634372.1">
    <property type="nucleotide sequence ID" value="NZ_MKIO01000025.1"/>
</dbReference>
<dbReference type="EMBL" id="MKIO01000025">
    <property type="protein sequence ID" value="OLP55885.1"/>
    <property type="molecule type" value="Genomic_DNA"/>
</dbReference>
<dbReference type="Gene3D" id="1.10.8.60">
    <property type="match status" value="1"/>
</dbReference>
<name>A0A1Q9AKS3_9HYPH</name>
<dbReference type="OrthoDB" id="7390113at2"/>
<comment type="caution">
    <text evidence="1">The sequence shown here is derived from an EMBL/GenBank/DDBJ whole genome shotgun (WGS) entry which is preliminary data.</text>
</comment>
<evidence type="ECO:0000313" key="2">
    <source>
        <dbReference type="EMBL" id="OQP85731.1"/>
    </source>
</evidence>
<evidence type="ECO:0000313" key="1">
    <source>
        <dbReference type="EMBL" id="OLP55885.1"/>
    </source>
</evidence>
<keyword evidence="4" id="KW-1185">Reference proteome</keyword>
<dbReference type="Gene3D" id="3.40.50.300">
    <property type="entry name" value="P-loop containing nucleotide triphosphate hydrolases"/>
    <property type="match status" value="2"/>
</dbReference>
<organism evidence="1 3">
    <name type="scientific">Xaviernesmea rhizosphaerae</name>
    <dbReference type="NCBI Taxonomy" id="1672749"/>
    <lineage>
        <taxon>Bacteria</taxon>
        <taxon>Pseudomonadati</taxon>
        <taxon>Pseudomonadota</taxon>
        <taxon>Alphaproteobacteria</taxon>
        <taxon>Hyphomicrobiales</taxon>
        <taxon>Rhizobiaceae</taxon>
        <taxon>Rhizobium/Agrobacterium group</taxon>
        <taxon>Xaviernesmea</taxon>
    </lineage>
</organism>
<evidence type="ECO:0000313" key="4">
    <source>
        <dbReference type="Proteomes" id="UP000192652"/>
    </source>
</evidence>
<gene>
    <name evidence="1" type="ORF">BJF92_01875</name>
    <name evidence="2" type="ORF">BTR14_14805</name>
</gene>
<dbReference type="GO" id="GO:0003688">
    <property type="term" value="F:DNA replication origin binding"/>
    <property type="evidence" value="ECO:0007669"/>
    <property type="project" value="TreeGrafter"/>
</dbReference>
<dbReference type="STRING" id="1672749.BJF92_01875"/>
<dbReference type="GO" id="GO:0006270">
    <property type="term" value="P:DNA replication initiation"/>
    <property type="evidence" value="ECO:0007669"/>
    <property type="project" value="TreeGrafter"/>
</dbReference>
<dbReference type="GO" id="GO:0005886">
    <property type="term" value="C:plasma membrane"/>
    <property type="evidence" value="ECO:0007669"/>
    <property type="project" value="TreeGrafter"/>
</dbReference>
<dbReference type="PANTHER" id="PTHR30050">
    <property type="entry name" value="CHROMOSOMAL REPLICATION INITIATOR PROTEIN DNAA"/>
    <property type="match status" value="1"/>
</dbReference>
<protein>
    <recommendedName>
        <fullName evidence="5">Chromosomal replication initiator protein DnaA domain-containing protein</fullName>
    </recommendedName>
</protein>
<sequence length="224" mass="24341">MTRTAEQLPLDLAPAPQTGREDLIVSDAIAPAVALIDAWPRWPSPVVVLVGPAGSGKSHLASIWAELSGAERHRPMRDAAEAGRQRPVLFEDADRGPLDETALFHLINTVRQNGTALMMTARQMPAAWAVALPDLRSRLKAVTVVELGAPDAFLLSQVLVKLFSDRQLAIDERLIDYMVARMERSLDAACRLVEEIDRLALARASRITRALIAEVLDGADKGGD</sequence>
<proteinExistence type="predicted"/>
<dbReference type="Proteomes" id="UP000192652">
    <property type="component" value="Unassembled WGS sequence"/>
</dbReference>
<dbReference type="PANTHER" id="PTHR30050:SF5">
    <property type="entry name" value="DNAA REGULATORY INACTIVATOR HDA"/>
    <property type="match status" value="1"/>
</dbReference>
<reference evidence="1 3" key="1">
    <citation type="submission" date="2016-09" db="EMBL/GenBank/DDBJ databases">
        <title>Rhizobium sp. nov., a novel species isolated from the rice rhizosphere.</title>
        <authorList>
            <person name="Zhao J."/>
            <person name="Zhang X."/>
        </authorList>
    </citation>
    <scope>NUCLEOTIDE SEQUENCE [LARGE SCALE GENOMIC DNA]</scope>
    <source>
        <strain evidence="1 3">MH17</strain>
    </source>
</reference>
<dbReference type="SUPFAM" id="SSF52540">
    <property type="entry name" value="P-loop containing nucleoside triphosphate hydrolases"/>
    <property type="match status" value="1"/>
</dbReference>
<dbReference type="Proteomes" id="UP000186143">
    <property type="component" value="Unassembled WGS sequence"/>
</dbReference>
<reference evidence="2 4" key="3">
    <citation type="journal article" date="2017" name="Antonie Van Leeuwenhoek">
        <title>Rhizobium rhizosphaerae sp. nov., a novel species isolated from rice rhizosphere.</title>
        <authorList>
            <person name="Zhao J.J."/>
            <person name="Zhang J."/>
            <person name="Zhang R.J."/>
            <person name="Zhang C.W."/>
            <person name="Yin H.Q."/>
            <person name="Zhang X.X."/>
        </authorList>
    </citation>
    <scope>NUCLEOTIDE SEQUENCE [LARGE SCALE GENOMIC DNA]</scope>
    <source>
        <strain evidence="2 4">RD15</strain>
    </source>
</reference>